<keyword evidence="2" id="KW-0812">Transmembrane</keyword>
<reference evidence="3 4" key="1">
    <citation type="journal article" date="2020" name="Microorganisms">
        <title>Osmotic Adaptation and Compatible Solute Biosynthesis of Phototrophic Bacteria as Revealed from Genome Analyses.</title>
        <authorList>
            <person name="Imhoff J.F."/>
            <person name="Rahn T."/>
            <person name="Kunzel S."/>
            <person name="Keller A."/>
            <person name="Neulinger S.C."/>
        </authorList>
    </citation>
    <scope>NUCLEOTIDE SEQUENCE [LARGE SCALE GENOMIC DNA]</scope>
    <source>
        <strain evidence="3 4">DSM 9895</strain>
    </source>
</reference>
<feature type="compositionally biased region" description="Basic residues" evidence="1">
    <location>
        <begin position="102"/>
        <end position="111"/>
    </location>
</feature>
<evidence type="ECO:0000256" key="2">
    <source>
        <dbReference type="SAM" id="Phobius"/>
    </source>
</evidence>
<evidence type="ECO:0000256" key="1">
    <source>
        <dbReference type="SAM" id="MobiDB-lite"/>
    </source>
</evidence>
<evidence type="ECO:0000313" key="3">
    <source>
        <dbReference type="EMBL" id="MBK1666516.1"/>
    </source>
</evidence>
<keyword evidence="4" id="KW-1185">Reference proteome</keyword>
<organism evidence="3 4">
    <name type="scientific">Rhodovibrio sodomensis</name>
    <dbReference type="NCBI Taxonomy" id="1088"/>
    <lineage>
        <taxon>Bacteria</taxon>
        <taxon>Pseudomonadati</taxon>
        <taxon>Pseudomonadota</taxon>
        <taxon>Alphaproteobacteria</taxon>
        <taxon>Rhodospirillales</taxon>
        <taxon>Rhodovibrionaceae</taxon>
        <taxon>Rhodovibrio</taxon>
    </lineage>
</organism>
<dbReference type="Proteomes" id="UP001296873">
    <property type="component" value="Unassembled WGS sequence"/>
</dbReference>
<keyword evidence="2" id="KW-1133">Transmembrane helix</keyword>
<keyword evidence="2" id="KW-0472">Membrane</keyword>
<comment type="caution">
    <text evidence="3">The sequence shown here is derived from an EMBL/GenBank/DDBJ whole genome shotgun (WGS) entry which is preliminary data.</text>
</comment>
<gene>
    <name evidence="3" type="ORF">CKO28_00480</name>
</gene>
<evidence type="ECO:0000313" key="4">
    <source>
        <dbReference type="Proteomes" id="UP001296873"/>
    </source>
</evidence>
<feature type="region of interest" description="Disordered" evidence="1">
    <location>
        <begin position="100"/>
        <end position="120"/>
    </location>
</feature>
<sequence length="120" mass="12638">MIIPLLGAFAMLSVLLCGCATPVSPFHGMLTGLIWLTVLIGVPAALVWLHQILQPTLPVTLAGGLLTMVSAAAFATRVTHKLIVDGNRSALAVLDCKPANAPRRRPRSASRGRKEALHVG</sequence>
<feature type="transmembrane region" description="Helical" evidence="2">
    <location>
        <begin position="56"/>
        <end position="75"/>
    </location>
</feature>
<dbReference type="RefSeq" id="WP_200338567.1">
    <property type="nucleotide sequence ID" value="NZ_NRRL01000001.1"/>
</dbReference>
<name>A0ABS1D9E6_9PROT</name>
<proteinExistence type="predicted"/>
<feature type="transmembrane region" description="Helical" evidence="2">
    <location>
        <begin position="30"/>
        <end position="49"/>
    </location>
</feature>
<protein>
    <submittedName>
        <fullName evidence="3">Uncharacterized protein</fullName>
    </submittedName>
</protein>
<dbReference type="EMBL" id="NRRL01000001">
    <property type="protein sequence ID" value="MBK1666516.1"/>
    <property type="molecule type" value="Genomic_DNA"/>
</dbReference>
<accession>A0ABS1D9E6</accession>